<evidence type="ECO:0000259" key="3">
    <source>
        <dbReference type="PROSITE" id="PS50110"/>
    </source>
</evidence>
<dbReference type="CDD" id="cd17540">
    <property type="entry name" value="REC_PhyR"/>
    <property type="match status" value="1"/>
</dbReference>
<dbReference type="RefSeq" id="WP_056030466.1">
    <property type="nucleotide sequence ID" value="NZ_JAJATZ010000003.1"/>
</dbReference>
<feature type="modified residue" description="4-aspartylphosphate" evidence="2">
    <location>
        <position position="197"/>
    </location>
</feature>
<dbReference type="Pfam" id="PF22029">
    <property type="entry name" value="PhyR_sigma2"/>
    <property type="match status" value="1"/>
</dbReference>
<organism evidence="4 5">
    <name type="scientific">Loktanella gaetbuli</name>
    <dbReference type="NCBI Taxonomy" id="2881335"/>
    <lineage>
        <taxon>Bacteria</taxon>
        <taxon>Pseudomonadati</taxon>
        <taxon>Pseudomonadota</taxon>
        <taxon>Alphaproteobacteria</taxon>
        <taxon>Rhodobacterales</taxon>
        <taxon>Roseobacteraceae</taxon>
        <taxon>Loktanella</taxon>
    </lineage>
</organism>
<dbReference type="InterPro" id="IPR053867">
    <property type="entry name" value="PhyR_sigma4"/>
</dbReference>
<dbReference type="InterPro" id="IPR013324">
    <property type="entry name" value="RNA_pol_sigma_r3/r4-like"/>
</dbReference>
<keyword evidence="1 2" id="KW-0597">Phosphoprotein</keyword>
<dbReference type="Gene3D" id="1.20.140.160">
    <property type="match status" value="1"/>
</dbReference>
<comment type="caution">
    <text evidence="4">The sequence shown here is derived from an EMBL/GenBank/DDBJ whole genome shotgun (WGS) entry which is preliminary data.</text>
</comment>
<protein>
    <submittedName>
        <fullName evidence="4">Response regulator</fullName>
    </submittedName>
</protein>
<sequence>MASASANQDITTAIGTYLPYLRRYARALTGSQSSGDAYAAATLEAILEDRSIFDMQISAKSALFKTLHMMWSSTDLSGPGESPVGIEGAALRHLAKLTTNTREALLLNTIEEFSFAEIADIMSIDEAEAEHLVSVAHREMADSIAGRILIIEDEAIIAMDLEALVSDMGHKVTGIARTHEGAVKLGTSEKPDLILADIQLADNSSGIDAVNELLQTFGDMPVIFITAFPERLLTGDKPEPAFLIAKPYTEEQVRSAVAQAMFFSSTETLNAG</sequence>
<reference evidence="4" key="1">
    <citation type="submission" date="2021-10" db="EMBL/GenBank/DDBJ databases">
        <title>Loktanella gaetbuli sp. nov., isolated from a tidal flat.</title>
        <authorList>
            <person name="Park S."/>
            <person name="Yoon J.-H."/>
        </authorList>
    </citation>
    <scope>NUCLEOTIDE SEQUENCE</scope>
    <source>
        <strain evidence="4">TSTF-M6</strain>
    </source>
</reference>
<dbReference type="PANTHER" id="PTHR44591">
    <property type="entry name" value="STRESS RESPONSE REGULATOR PROTEIN 1"/>
    <property type="match status" value="1"/>
</dbReference>
<evidence type="ECO:0000256" key="2">
    <source>
        <dbReference type="PROSITE-ProRule" id="PRU00169"/>
    </source>
</evidence>
<gene>
    <name evidence="4" type="ORF">LGQ03_06745</name>
</gene>
<dbReference type="InterPro" id="IPR001789">
    <property type="entry name" value="Sig_transdc_resp-reg_receiver"/>
</dbReference>
<dbReference type="EMBL" id="JAJATZ010000003">
    <property type="protein sequence ID" value="MCB5198933.1"/>
    <property type="molecule type" value="Genomic_DNA"/>
</dbReference>
<name>A0ABS8BT73_9RHOB</name>
<dbReference type="Pfam" id="PF00072">
    <property type="entry name" value="Response_reg"/>
    <property type="match status" value="1"/>
</dbReference>
<keyword evidence="5" id="KW-1185">Reference proteome</keyword>
<dbReference type="InterPro" id="IPR053866">
    <property type="entry name" value="PhyR_sigma2"/>
</dbReference>
<accession>A0ABS8BT73</accession>
<evidence type="ECO:0000313" key="4">
    <source>
        <dbReference type="EMBL" id="MCB5198933.1"/>
    </source>
</evidence>
<dbReference type="SUPFAM" id="SSF52172">
    <property type="entry name" value="CheY-like"/>
    <property type="match status" value="1"/>
</dbReference>
<dbReference type="InterPro" id="IPR014605">
    <property type="entry name" value="Sig_resp-reg_PhyR"/>
</dbReference>
<evidence type="ECO:0000313" key="5">
    <source>
        <dbReference type="Proteomes" id="UP001138961"/>
    </source>
</evidence>
<dbReference type="SMART" id="SM00448">
    <property type="entry name" value="REC"/>
    <property type="match status" value="1"/>
</dbReference>
<dbReference type="Pfam" id="PF22233">
    <property type="entry name" value="PhyR_sigma-like"/>
    <property type="match status" value="1"/>
</dbReference>
<dbReference type="PROSITE" id="PS50110">
    <property type="entry name" value="RESPONSE_REGULATORY"/>
    <property type="match status" value="1"/>
</dbReference>
<feature type="domain" description="Response regulatory" evidence="3">
    <location>
        <begin position="147"/>
        <end position="261"/>
    </location>
</feature>
<dbReference type="SUPFAM" id="SSF88659">
    <property type="entry name" value="Sigma3 and sigma4 domains of RNA polymerase sigma factors"/>
    <property type="match status" value="1"/>
</dbReference>
<dbReference type="PIRSF" id="PIRSF036400">
    <property type="entry name" value="RR_Ctr_UCP036400"/>
    <property type="match status" value="1"/>
</dbReference>
<dbReference type="InterPro" id="IPR011006">
    <property type="entry name" value="CheY-like_superfamily"/>
</dbReference>
<dbReference type="PANTHER" id="PTHR44591:SF3">
    <property type="entry name" value="RESPONSE REGULATORY DOMAIN-CONTAINING PROTEIN"/>
    <property type="match status" value="1"/>
</dbReference>
<dbReference type="NCBIfam" id="NF006623">
    <property type="entry name" value="PRK09191.1"/>
    <property type="match status" value="1"/>
</dbReference>
<dbReference type="Gene3D" id="3.40.50.2300">
    <property type="match status" value="1"/>
</dbReference>
<evidence type="ECO:0000256" key="1">
    <source>
        <dbReference type="ARBA" id="ARBA00022553"/>
    </source>
</evidence>
<proteinExistence type="predicted"/>
<dbReference type="InterPro" id="IPR050595">
    <property type="entry name" value="Bact_response_regulator"/>
</dbReference>
<dbReference type="Proteomes" id="UP001138961">
    <property type="component" value="Unassembled WGS sequence"/>
</dbReference>